<keyword evidence="2" id="KW-1185">Reference proteome</keyword>
<organism evidence="1 2">
    <name type="scientific">Virgibacillus sediminis</name>
    <dbReference type="NCBI Taxonomy" id="202260"/>
    <lineage>
        <taxon>Bacteria</taxon>
        <taxon>Bacillati</taxon>
        <taxon>Bacillota</taxon>
        <taxon>Bacilli</taxon>
        <taxon>Bacillales</taxon>
        <taxon>Bacillaceae</taxon>
        <taxon>Virgibacillus</taxon>
    </lineage>
</organism>
<evidence type="ECO:0000313" key="1">
    <source>
        <dbReference type="EMBL" id="MFC2947558.1"/>
    </source>
</evidence>
<evidence type="ECO:0000313" key="2">
    <source>
        <dbReference type="Proteomes" id="UP001595387"/>
    </source>
</evidence>
<protein>
    <recommendedName>
        <fullName evidence="3">DNA-binding protein</fullName>
    </recommendedName>
</protein>
<sequence length="106" mass="12261">MQISIDELKAKLLEENLKDLFVEAYEQGLRDGQEKYGYPDLLTKRDLVKIFQVKEPTVNKIVATPGFPKSKFVKARYPRDEVFKWIRENSVLADGLAQNMPKKVFG</sequence>
<evidence type="ECO:0008006" key="3">
    <source>
        <dbReference type="Google" id="ProtNLM"/>
    </source>
</evidence>
<name>A0ABV7A3T0_9BACI</name>
<comment type="caution">
    <text evidence="1">The sequence shown here is derived from an EMBL/GenBank/DDBJ whole genome shotgun (WGS) entry which is preliminary data.</text>
</comment>
<dbReference type="EMBL" id="JBHRRZ010000008">
    <property type="protein sequence ID" value="MFC2947558.1"/>
    <property type="molecule type" value="Genomic_DNA"/>
</dbReference>
<accession>A0ABV7A3T0</accession>
<dbReference type="Proteomes" id="UP001595387">
    <property type="component" value="Unassembled WGS sequence"/>
</dbReference>
<gene>
    <name evidence="1" type="ORF">ACFODW_04230</name>
</gene>
<dbReference type="RefSeq" id="WP_390303442.1">
    <property type="nucleotide sequence ID" value="NZ_JBHRRZ010000008.1"/>
</dbReference>
<reference evidence="2" key="1">
    <citation type="journal article" date="2019" name="Int. J. Syst. Evol. Microbiol.">
        <title>The Global Catalogue of Microorganisms (GCM) 10K type strain sequencing project: providing services to taxonomists for standard genome sequencing and annotation.</title>
        <authorList>
            <consortium name="The Broad Institute Genomics Platform"/>
            <consortium name="The Broad Institute Genome Sequencing Center for Infectious Disease"/>
            <person name="Wu L."/>
            <person name="Ma J."/>
        </authorList>
    </citation>
    <scope>NUCLEOTIDE SEQUENCE [LARGE SCALE GENOMIC DNA]</scope>
    <source>
        <strain evidence="2">KCTC 13193</strain>
    </source>
</reference>
<proteinExistence type="predicted"/>